<gene>
    <name evidence="5" type="ORF">AVDCRST_MAG89-3089</name>
</gene>
<proteinExistence type="inferred from homology"/>
<dbReference type="Pfam" id="PF00206">
    <property type="entry name" value="Lyase_1"/>
    <property type="match status" value="1"/>
</dbReference>
<dbReference type="SMART" id="SM00998">
    <property type="entry name" value="ADSL_C"/>
    <property type="match status" value="1"/>
</dbReference>
<dbReference type="InterPro" id="IPR000362">
    <property type="entry name" value="Fumarate_lyase_fam"/>
</dbReference>
<dbReference type="AlphaFoldDB" id="A0A6J4M5A3"/>
<evidence type="ECO:0000259" key="4">
    <source>
        <dbReference type="SMART" id="SM00998"/>
    </source>
</evidence>
<dbReference type="InterPro" id="IPR008948">
    <property type="entry name" value="L-Aspartase-like"/>
</dbReference>
<dbReference type="Gene3D" id="1.10.275.60">
    <property type="match status" value="1"/>
</dbReference>
<dbReference type="NCBIfam" id="TIGR00928">
    <property type="entry name" value="purB"/>
    <property type="match status" value="1"/>
</dbReference>
<dbReference type="SUPFAM" id="SSF48557">
    <property type="entry name" value="L-aspartase-like"/>
    <property type="match status" value="1"/>
</dbReference>
<dbReference type="GO" id="GO:0004018">
    <property type="term" value="F:N6-(1,2-dicarboxyethyl)AMP AMP-lyase (fumarate-forming) activity"/>
    <property type="evidence" value="ECO:0007669"/>
    <property type="project" value="UniProtKB-UniRule"/>
</dbReference>
<evidence type="ECO:0000256" key="2">
    <source>
        <dbReference type="NCBIfam" id="TIGR00928"/>
    </source>
</evidence>
<dbReference type="EC" id="4.3.2.2" evidence="2 3"/>
<keyword evidence="3" id="KW-0658">Purine biosynthesis</keyword>
<organism evidence="5">
    <name type="scientific">uncultured Gemmatimonadota bacterium</name>
    <dbReference type="NCBI Taxonomy" id="203437"/>
    <lineage>
        <taxon>Bacteria</taxon>
        <taxon>Pseudomonadati</taxon>
        <taxon>Gemmatimonadota</taxon>
        <taxon>environmental samples</taxon>
    </lineage>
</organism>
<reference evidence="5" key="1">
    <citation type="submission" date="2020-02" db="EMBL/GenBank/DDBJ databases">
        <authorList>
            <person name="Meier V. D."/>
        </authorList>
    </citation>
    <scope>NUCLEOTIDE SEQUENCE</scope>
    <source>
        <strain evidence="5">AVDCRST_MAG89</strain>
    </source>
</reference>
<dbReference type="GO" id="GO:0006189">
    <property type="term" value="P:'de novo' IMP biosynthetic process"/>
    <property type="evidence" value="ECO:0007669"/>
    <property type="project" value="UniProtKB-UniPathway"/>
</dbReference>
<dbReference type="PANTHER" id="PTHR43172">
    <property type="entry name" value="ADENYLOSUCCINATE LYASE"/>
    <property type="match status" value="1"/>
</dbReference>
<dbReference type="EMBL" id="CADCTV010000644">
    <property type="protein sequence ID" value="CAA9350347.1"/>
    <property type="molecule type" value="Genomic_DNA"/>
</dbReference>
<comment type="pathway">
    <text evidence="3">Purine metabolism; IMP biosynthesis via de novo pathway; 5-amino-1-(5-phospho-D-ribosyl)imidazole-4-carboxamide from 5-amino-1-(5-phospho-D-ribosyl)imidazole-4-carboxylate: step 2/2.</text>
</comment>
<comment type="similarity">
    <text evidence="3">Belongs to the lyase 1 family. Adenylosuccinate lyase subfamily.</text>
</comment>
<evidence type="ECO:0000313" key="5">
    <source>
        <dbReference type="EMBL" id="CAA9350347.1"/>
    </source>
</evidence>
<dbReference type="GO" id="GO:0070626">
    <property type="term" value="F:(S)-2-(5-amino-1-(5-phospho-D-ribosyl)imidazole-4-carboxamido) succinate lyase (fumarate-forming) activity"/>
    <property type="evidence" value="ECO:0007669"/>
    <property type="project" value="TreeGrafter"/>
</dbReference>
<evidence type="ECO:0000256" key="1">
    <source>
        <dbReference type="ARBA" id="ARBA00023239"/>
    </source>
</evidence>
<accession>A0A6J4M5A3</accession>
<dbReference type="Gene3D" id="1.20.200.10">
    <property type="entry name" value="Fumarase/aspartase (Central domain)"/>
    <property type="match status" value="1"/>
</dbReference>
<dbReference type="CDD" id="cd03302">
    <property type="entry name" value="Adenylsuccinate_lyase_2"/>
    <property type="match status" value="1"/>
</dbReference>
<comment type="pathway">
    <text evidence="3">Purine metabolism; AMP biosynthesis via de novo pathway; AMP from IMP: step 2/2.</text>
</comment>
<comment type="catalytic activity">
    <reaction evidence="3">
        <text>N(6)-(1,2-dicarboxyethyl)-AMP = fumarate + AMP</text>
        <dbReference type="Rhea" id="RHEA:16853"/>
        <dbReference type="ChEBI" id="CHEBI:29806"/>
        <dbReference type="ChEBI" id="CHEBI:57567"/>
        <dbReference type="ChEBI" id="CHEBI:456215"/>
        <dbReference type="EC" id="4.3.2.2"/>
    </reaction>
</comment>
<dbReference type="InterPro" id="IPR022761">
    <property type="entry name" value="Fumarate_lyase_N"/>
</dbReference>
<dbReference type="Gene3D" id="1.10.40.30">
    <property type="entry name" value="Fumarase/aspartase (C-terminal domain)"/>
    <property type="match status" value="1"/>
</dbReference>
<keyword evidence="1 3" id="KW-0456">Lyase</keyword>
<dbReference type="UniPathway" id="UPA00075">
    <property type="reaction ID" value="UER00336"/>
</dbReference>
<dbReference type="InterPro" id="IPR020557">
    <property type="entry name" value="Fumarate_lyase_CS"/>
</dbReference>
<feature type="domain" description="Adenylosuccinate lyase C-terminal" evidence="4">
    <location>
        <begin position="370"/>
        <end position="454"/>
    </location>
</feature>
<dbReference type="GO" id="GO:0005829">
    <property type="term" value="C:cytosol"/>
    <property type="evidence" value="ECO:0007669"/>
    <property type="project" value="TreeGrafter"/>
</dbReference>
<dbReference type="UniPathway" id="UPA00074">
    <property type="reaction ID" value="UER00132"/>
</dbReference>
<dbReference type="PRINTS" id="PR00149">
    <property type="entry name" value="FUMRATELYASE"/>
</dbReference>
<dbReference type="GO" id="GO:0044208">
    <property type="term" value="P:'de novo' AMP biosynthetic process"/>
    <property type="evidence" value="ECO:0007669"/>
    <property type="project" value="UniProtKB-UniPathway"/>
</dbReference>
<name>A0A6J4M5A3_9BACT</name>
<dbReference type="PROSITE" id="PS00163">
    <property type="entry name" value="FUMARATE_LYASES"/>
    <property type="match status" value="1"/>
</dbReference>
<protein>
    <recommendedName>
        <fullName evidence="2 3">Adenylosuccinate lyase</fullName>
        <shortName evidence="3">ASL</shortName>
        <ecNumber evidence="2 3">4.3.2.2</ecNumber>
    </recommendedName>
    <alternativeName>
        <fullName evidence="3">Adenylosuccinase</fullName>
    </alternativeName>
</protein>
<dbReference type="InterPro" id="IPR019468">
    <property type="entry name" value="AdenyloSucc_lyase_C"/>
</dbReference>
<evidence type="ECO:0000256" key="3">
    <source>
        <dbReference type="RuleBase" id="RU361172"/>
    </source>
</evidence>
<sequence length="478" mass="53759">MSIDRYSNPLTERYASAEMSYIFSPKFKFGTWRRLWLALAEAERELGLPIPDEAVAAIRAHLDDFDLKRAAELERQLRHDVMAHVHHLGEQAPEARAIIHLGATSAYVGDNTDLIQHREALRLVARRIVATVAALSGFASRYRDLPTLGFTHFKPAQPTTVGKRATLWIQDLLLDLEEVEFRIQTLRFHGSRGTTGTQASFVDLFEGDGEKAERLTRLIAEKMGFEQVYGVGGQTYPRKVDYGCLSTLSGVAQSASKFANDVRLLSHLKEVEEPFEEQQIGSSAMPYKRNPMRCERINALARHAIALVIDPAFTAASQWFERTLDDSANKRISVPEGYLSVDAVLLLMHNVASGMVVYPEMIRRRLMEELPFMATENLMMRAAKRGGDRQDLHERVRVHSIEAGRQVKQHGLPNDLMDRIAADAAFGVSREELEEDLRPELYVGRAPAQVDEFLDEWVAPVLARYPDAVGEAAPELKV</sequence>
<dbReference type="Pfam" id="PF10397">
    <property type="entry name" value="ADSL_C"/>
    <property type="match status" value="1"/>
</dbReference>
<dbReference type="InterPro" id="IPR004769">
    <property type="entry name" value="Pur_lyase"/>
</dbReference>
<comment type="catalytic activity">
    <reaction evidence="3">
        <text>(2S)-2-[5-amino-1-(5-phospho-beta-D-ribosyl)imidazole-4-carboxamido]succinate = 5-amino-1-(5-phospho-beta-D-ribosyl)imidazole-4-carboxamide + fumarate</text>
        <dbReference type="Rhea" id="RHEA:23920"/>
        <dbReference type="ChEBI" id="CHEBI:29806"/>
        <dbReference type="ChEBI" id="CHEBI:58443"/>
        <dbReference type="ChEBI" id="CHEBI:58475"/>
        <dbReference type="EC" id="4.3.2.2"/>
    </reaction>
</comment>
<dbReference type="PANTHER" id="PTHR43172:SF1">
    <property type="entry name" value="ADENYLOSUCCINATE LYASE"/>
    <property type="match status" value="1"/>
</dbReference>